<proteinExistence type="predicted"/>
<feature type="signal peptide" evidence="2">
    <location>
        <begin position="1"/>
        <end position="20"/>
    </location>
</feature>
<accession>A0ABX5PY37</accession>
<reference evidence="4 5" key="1">
    <citation type="submission" date="2018-06" db="EMBL/GenBank/DDBJ databases">
        <title>Genomic Encyclopedia of Archaeal and Bacterial Type Strains, Phase II (KMG-II): from individual species to whole genera.</title>
        <authorList>
            <person name="Goeker M."/>
        </authorList>
    </citation>
    <scope>NUCLEOTIDE SEQUENCE [LARGE SCALE GENOMIC DNA]</scope>
    <source>
        <strain evidence="4 5">DSM 17205</strain>
    </source>
</reference>
<comment type="caution">
    <text evidence="4">The sequence shown here is derived from an EMBL/GenBank/DDBJ whole genome shotgun (WGS) entry which is preliminary data.</text>
</comment>
<feature type="chain" id="PRO_5046286259" evidence="2">
    <location>
        <begin position="21"/>
        <end position="199"/>
    </location>
</feature>
<evidence type="ECO:0000256" key="2">
    <source>
        <dbReference type="SAM" id="SignalP"/>
    </source>
</evidence>
<protein>
    <submittedName>
        <fullName evidence="4">Outer membrane protein</fullName>
    </submittedName>
</protein>
<evidence type="ECO:0000313" key="4">
    <source>
        <dbReference type="EMBL" id="PZX40817.1"/>
    </source>
</evidence>
<dbReference type="SUPFAM" id="SSF56925">
    <property type="entry name" value="OMPA-like"/>
    <property type="match status" value="1"/>
</dbReference>
<dbReference type="RefSeq" id="WP_015362779.1">
    <property type="nucleotide sequence ID" value="NZ_QKZR01000002.1"/>
</dbReference>
<evidence type="ECO:0000313" key="5">
    <source>
        <dbReference type="Proteomes" id="UP000248584"/>
    </source>
</evidence>
<name>A0ABX5PY37_9FLAO</name>
<keyword evidence="5" id="KW-1185">Reference proteome</keyword>
<dbReference type="EMBL" id="QKZR01000002">
    <property type="protein sequence ID" value="PZX40817.1"/>
    <property type="molecule type" value="Genomic_DNA"/>
</dbReference>
<sequence>MKNKLILALLCLCAINFLTAQENLPTNNNNQLDFESSENKWSFGLIANGSVSLSKREFELNNFEDRDTELGYGLGAFADYKINQQFGLRSEIGVNATGFLRPYLNLQAEHFIGNNWSLYAGAGIYYNPDTTSVFKRDRDGELGVNPFLLIGTRYRINPKWAIDLRYQHDLLPRAKGTGSIGDFTLGGNRTISLGVNYRF</sequence>
<evidence type="ECO:0000259" key="3">
    <source>
        <dbReference type="Pfam" id="PF13505"/>
    </source>
</evidence>
<evidence type="ECO:0000256" key="1">
    <source>
        <dbReference type="ARBA" id="ARBA00022729"/>
    </source>
</evidence>
<dbReference type="Pfam" id="PF13505">
    <property type="entry name" value="OMP_b-brl"/>
    <property type="match status" value="1"/>
</dbReference>
<gene>
    <name evidence="4" type="ORF">LX97_01590</name>
</gene>
<feature type="domain" description="Outer membrane protein beta-barrel" evidence="3">
    <location>
        <begin position="104"/>
        <end position="199"/>
    </location>
</feature>
<dbReference type="Gene3D" id="2.40.160.20">
    <property type="match status" value="1"/>
</dbReference>
<dbReference type="Proteomes" id="UP000248584">
    <property type="component" value="Unassembled WGS sequence"/>
</dbReference>
<dbReference type="InterPro" id="IPR011250">
    <property type="entry name" value="OMP/PagP_B-barrel"/>
</dbReference>
<dbReference type="InterPro" id="IPR027385">
    <property type="entry name" value="Beta-barrel_OMP"/>
</dbReference>
<organism evidence="4 5">
    <name type="scientific">Nonlabens dokdonensis</name>
    <dbReference type="NCBI Taxonomy" id="328515"/>
    <lineage>
        <taxon>Bacteria</taxon>
        <taxon>Pseudomonadati</taxon>
        <taxon>Bacteroidota</taxon>
        <taxon>Flavobacteriia</taxon>
        <taxon>Flavobacteriales</taxon>
        <taxon>Flavobacteriaceae</taxon>
        <taxon>Nonlabens</taxon>
    </lineage>
</organism>
<keyword evidence="1 2" id="KW-0732">Signal</keyword>